<keyword evidence="1 4" id="KW-0479">Metal-binding</keyword>
<keyword evidence="9" id="KW-0378">Hydrolase</keyword>
<name>A0A9P1GTE3_9DINO</name>
<reference evidence="7" key="1">
    <citation type="submission" date="2022-10" db="EMBL/GenBank/DDBJ databases">
        <authorList>
            <person name="Chen Y."/>
            <person name="Dougan E. K."/>
            <person name="Chan C."/>
            <person name="Rhodes N."/>
            <person name="Thang M."/>
        </authorList>
    </citation>
    <scope>NUCLEOTIDE SEQUENCE</scope>
</reference>
<dbReference type="EMBL" id="CAMXCT010006827">
    <property type="protein sequence ID" value="CAI4020700.1"/>
    <property type="molecule type" value="Genomic_DNA"/>
</dbReference>
<dbReference type="SMART" id="SM00356">
    <property type="entry name" value="ZnF_C3H1"/>
    <property type="match status" value="2"/>
</dbReference>
<dbReference type="Pfam" id="PF00642">
    <property type="entry name" value="zf-CCCH"/>
    <property type="match status" value="1"/>
</dbReference>
<comment type="caution">
    <text evidence="7">The sequence shown here is derived from an EMBL/GenBank/DDBJ whole genome shotgun (WGS) entry which is preliminary data.</text>
</comment>
<evidence type="ECO:0000256" key="4">
    <source>
        <dbReference type="PROSITE-ProRule" id="PRU00723"/>
    </source>
</evidence>
<feature type="zinc finger region" description="C3H1-type" evidence="4">
    <location>
        <begin position="404"/>
        <end position="431"/>
    </location>
</feature>
<gene>
    <name evidence="7" type="ORF">C1SCF055_LOCUS45093</name>
</gene>
<feature type="zinc finger region" description="C3H1-type" evidence="4">
    <location>
        <begin position="369"/>
        <end position="395"/>
    </location>
</feature>
<evidence type="ECO:0000259" key="6">
    <source>
        <dbReference type="PROSITE" id="PS50103"/>
    </source>
</evidence>
<evidence type="ECO:0000313" key="8">
    <source>
        <dbReference type="EMBL" id="CAL1174075.1"/>
    </source>
</evidence>
<dbReference type="AlphaFoldDB" id="A0A9P1GTE3"/>
<evidence type="ECO:0000313" key="10">
    <source>
        <dbReference type="Proteomes" id="UP001152797"/>
    </source>
</evidence>
<feature type="domain" description="C3H1-type" evidence="6">
    <location>
        <begin position="369"/>
        <end position="395"/>
    </location>
</feature>
<keyword evidence="3 4" id="KW-0862">Zinc</keyword>
<dbReference type="GO" id="GO:0016787">
    <property type="term" value="F:hydrolase activity"/>
    <property type="evidence" value="ECO:0007669"/>
    <property type="project" value="UniProtKB-KW"/>
</dbReference>
<evidence type="ECO:0000256" key="5">
    <source>
        <dbReference type="SAM" id="MobiDB-lite"/>
    </source>
</evidence>
<evidence type="ECO:0000313" key="7">
    <source>
        <dbReference type="EMBL" id="CAI4020700.1"/>
    </source>
</evidence>
<evidence type="ECO:0000256" key="2">
    <source>
        <dbReference type="ARBA" id="ARBA00022771"/>
    </source>
</evidence>
<accession>A0A9P1GTE3</accession>
<dbReference type="Pfam" id="PF14608">
    <property type="entry name" value="zf-CCCH_2"/>
    <property type="match status" value="1"/>
</dbReference>
<protein>
    <submittedName>
        <fullName evidence="9">3-hydroxyisobutyryl-CoA hydrolase-like protein 3, mitochondrial</fullName>
    </submittedName>
</protein>
<evidence type="ECO:0000256" key="3">
    <source>
        <dbReference type="ARBA" id="ARBA00022833"/>
    </source>
</evidence>
<dbReference type="InterPro" id="IPR000571">
    <property type="entry name" value="Znf_CCCH"/>
</dbReference>
<reference evidence="8" key="2">
    <citation type="submission" date="2024-04" db="EMBL/GenBank/DDBJ databases">
        <authorList>
            <person name="Chen Y."/>
            <person name="Shah S."/>
            <person name="Dougan E. K."/>
            <person name="Thang M."/>
            <person name="Chan C."/>
        </authorList>
    </citation>
    <scope>NUCLEOTIDE SEQUENCE [LARGE SCALE GENOMIC DNA]</scope>
</reference>
<organism evidence="7">
    <name type="scientific">Cladocopium goreaui</name>
    <dbReference type="NCBI Taxonomy" id="2562237"/>
    <lineage>
        <taxon>Eukaryota</taxon>
        <taxon>Sar</taxon>
        <taxon>Alveolata</taxon>
        <taxon>Dinophyceae</taxon>
        <taxon>Suessiales</taxon>
        <taxon>Symbiodiniaceae</taxon>
        <taxon>Cladocopium</taxon>
    </lineage>
</organism>
<dbReference type="PROSITE" id="PS50103">
    <property type="entry name" value="ZF_C3H1"/>
    <property type="match status" value="2"/>
</dbReference>
<dbReference type="SUPFAM" id="SSF90229">
    <property type="entry name" value="CCCH zinc finger"/>
    <property type="match status" value="1"/>
</dbReference>
<proteinExistence type="predicted"/>
<keyword evidence="10" id="KW-1185">Reference proteome</keyword>
<keyword evidence="2 4" id="KW-0863">Zinc-finger</keyword>
<dbReference type="EMBL" id="CAMXCT030006827">
    <property type="protein sequence ID" value="CAL4808012.1"/>
    <property type="molecule type" value="Genomic_DNA"/>
</dbReference>
<feature type="region of interest" description="Disordered" evidence="5">
    <location>
        <begin position="53"/>
        <end position="90"/>
    </location>
</feature>
<dbReference type="EMBL" id="CAMXCT020006827">
    <property type="protein sequence ID" value="CAL1174075.1"/>
    <property type="molecule type" value="Genomic_DNA"/>
</dbReference>
<dbReference type="Proteomes" id="UP001152797">
    <property type="component" value="Unassembled WGS sequence"/>
</dbReference>
<dbReference type="Gene3D" id="4.10.1000.10">
    <property type="entry name" value="Zinc finger, CCCH-type"/>
    <property type="match status" value="1"/>
</dbReference>
<feature type="domain" description="C3H1-type" evidence="6">
    <location>
        <begin position="404"/>
        <end position="431"/>
    </location>
</feature>
<sequence length="452" mass="46398">MIPDLFPDAKRPRLDAGPSLRQTAAPPVDDALAKLRQAAQSAIDSVTMSMLGGSASTGSTPAAPTAPSPMRPLGSAPTVNPSMSTPKLPATGTPVAATVFSGGTSMGMPAMPTTTVPSVPTVPTTPVPPVPRSASLGAVPATNGCAGPAGPGAMGMIGQPGAPSPLVPPGVLAELAQRPKAQPAPQMAPPLGTVTAQVQAMAAGKLSAIEAMAGIEAPHFVPVPEIPKLPMTPQVDAFGATCAGAMPPQPPAEGGDNQTAAHMYMLAQLAEESAQTAASAAACLHGAESDTNQVAALAEAAQQAAARATWAATSLATCFPEPLPGQPQEDEWTRSVRQVTAQASEAAEQAAISCRIQANDMVSKAATSSKSKVPCKWFLLGQCRKTVCEFSHDIQDLQPRPLHKKRAEECVYFQKGQCTRGTACPFAHGPEELAEITRIVSDLKGEKRFLRR</sequence>
<feature type="compositionally biased region" description="Low complexity" evidence="5">
    <location>
        <begin position="53"/>
        <end position="63"/>
    </location>
</feature>
<dbReference type="InterPro" id="IPR036855">
    <property type="entry name" value="Znf_CCCH_sf"/>
</dbReference>
<feature type="region of interest" description="Disordered" evidence="5">
    <location>
        <begin position="1"/>
        <end position="25"/>
    </location>
</feature>
<dbReference type="GO" id="GO:0008270">
    <property type="term" value="F:zinc ion binding"/>
    <property type="evidence" value="ECO:0007669"/>
    <property type="project" value="UniProtKB-KW"/>
</dbReference>
<evidence type="ECO:0000256" key="1">
    <source>
        <dbReference type="ARBA" id="ARBA00022723"/>
    </source>
</evidence>
<dbReference type="OrthoDB" id="410307at2759"/>
<evidence type="ECO:0000313" key="9">
    <source>
        <dbReference type="EMBL" id="CAL4808012.1"/>
    </source>
</evidence>